<keyword evidence="1" id="KW-0677">Repeat</keyword>
<organism evidence="6 7">
    <name type="scientific">Tautonia plasticadhaerens</name>
    <dbReference type="NCBI Taxonomy" id="2527974"/>
    <lineage>
        <taxon>Bacteria</taxon>
        <taxon>Pseudomonadati</taxon>
        <taxon>Planctomycetota</taxon>
        <taxon>Planctomycetia</taxon>
        <taxon>Isosphaerales</taxon>
        <taxon>Isosphaeraceae</taxon>
        <taxon>Tautonia</taxon>
    </lineage>
</organism>
<evidence type="ECO:0000313" key="7">
    <source>
        <dbReference type="Proteomes" id="UP000317835"/>
    </source>
</evidence>
<feature type="transmembrane region" description="Helical" evidence="5">
    <location>
        <begin position="33"/>
        <end position="50"/>
    </location>
</feature>
<keyword evidence="5" id="KW-0472">Membrane</keyword>
<gene>
    <name evidence="6" type="ORF">ElP_17240</name>
</gene>
<protein>
    <submittedName>
        <fullName evidence="6">Cellulose synthase subunit BcsC</fullName>
    </submittedName>
</protein>
<name>A0A518GZ06_9BACT</name>
<dbReference type="Pfam" id="PF07721">
    <property type="entry name" value="TPR_4"/>
    <property type="match status" value="1"/>
</dbReference>
<sequence>MTHPGESVSGPPTGRGGGRDAPPLPSRRRSIRLALGGAAIAALALIWLAAARPPSPAELDRLLQLAQDAHRAGRHDRAEALLDRVASSREPTPLDRLLRAQVQLATDRPEQARDQLARIPDDHPIAPISRLLLGQVEMRLGRVPEAERSFLAAVRLQPRHVQAHRELSFIYSIQRRLRELDEQLAALASLGELPPSYVLHWSKIRNVNWNYEKDLDNLRRFLAGDPGDRHSRLTLAEAIRRSGDLNEAGRILTPLPPTDPDAAALRAGMAIEGGDLTRAEEMIARAPADHPAVARVRGEIELIRGDPEAALPHLRAAEQNDPTDRLVNFHLGRALTMLGRAEEAAPYLDRVRRNDALGQLISRASTLPDLDDPDLCVEIGRACLSLGRSLEARAWFDTALSVDPFHDEAQESIARIEAGSPGLSSPLDAS</sequence>
<evidence type="ECO:0000256" key="5">
    <source>
        <dbReference type="SAM" id="Phobius"/>
    </source>
</evidence>
<dbReference type="KEGG" id="tpla:ElP_17240"/>
<dbReference type="AlphaFoldDB" id="A0A518GZ06"/>
<proteinExistence type="predicted"/>
<dbReference type="InterPro" id="IPR019734">
    <property type="entry name" value="TPR_rpt"/>
</dbReference>
<reference evidence="6 7" key="1">
    <citation type="submission" date="2019-02" db="EMBL/GenBank/DDBJ databases">
        <title>Deep-cultivation of Planctomycetes and their phenomic and genomic characterization uncovers novel biology.</title>
        <authorList>
            <person name="Wiegand S."/>
            <person name="Jogler M."/>
            <person name="Boedeker C."/>
            <person name="Pinto D."/>
            <person name="Vollmers J."/>
            <person name="Rivas-Marin E."/>
            <person name="Kohn T."/>
            <person name="Peeters S.H."/>
            <person name="Heuer A."/>
            <person name="Rast P."/>
            <person name="Oberbeckmann S."/>
            <person name="Bunk B."/>
            <person name="Jeske O."/>
            <person name="Meyerdierks A."/>
            <person name="Storesund J.E."/>
            <person name="Kallscheuer N."/>
            <person name="Luecker S."/>
            <person name="Lage O.M."/>
            <person name="Pohl T."/>
            <person name="Merkel B.J."/>
            <person name="Hornburger P."/>
            <person name="Mueller R.-W."/>
            <person name="Bruemmer F."/>
            <person name="Labrenz M."/>
            <person name="Spormann A.M."/>
            <person name="Op den Camp H."/>
            <person name="Overmann J."/>
            <person name="Amann R."/>
            <person name="Jetten M.S.M."/>
            <person name="Mascher T."/>
            <person name="Medema M.H."/>
            <person name="Devos D.P."/>
            <person name="Kaster A.-K."/>
            <person name="Ovreas L."/>
            <person name="Rohde M."/>
            <person name="Galperin M.Y."/>
            <person name="Jogler C."/>
        </authorList>
    </citation>
    <scope>NUCLEOTIDE SEQUENCE [LARGE SCALE GENOMIC DNA]</scope>
    <source>
        <strain evidence="6 7">ElP</strain>
    </source>
</reference>
<dbReference type="SUPFAM" id="SSF48452">
    <property type="entry name" value="TPR-like"/>
    <property type="match status" value="2"/>
</dbReference>
<dbReference type="InterPro" id="IPR011990">
    <property type="entry name" value="TPR-like_helical_dom_sf"/>
</dbReference>
<dbReference type="SMART" id="SM00028">
    <property type="entry name" value="TPR"/>
    <property type="match status" value="3"/>
</dbReference>
<evidence type="ECO:0000256" key="1">
    <source>
        <dbReference type="ARBA" id="ARBA00022737"/>
    </source>
</evidence>
<evidence type="ECO:0000256" key="4">
    <source>
        <dbReference type="SAM" id="MobiDB-lite"/>
    </source>
</evidence>
<dbReference type="Gene3D" id="1.25.40.10">
    <property type="entry name" value="Tetratricopeptide repeat domain"/>
    <property type="match status" value="2"/>
</dbReference>
<dbReference type="InterPro" id="IPR051012">
    <property type="entry name" value="CellSynth/LPSAsmb/PSIAsmb"/>
</dbReference>
<dbReference type="GO" id="GO:0042802">
    <property type="term" value="F:identical protein binding"/>
    <property type="evidence" value="ECO:0007669"/>
    <property type="project" value="InterPro"/>
</dbReference>
<dbReference type="PANTHER" id="PTHR45586:SF1">
    <property type="entry name" value="LIPOPOLYSACCHARIDE ASSEMBLY PROTEIN B"/>
    <property type="match status" value="1"/>
</dbReference>
<keyword evidence="5" id="KW-0812">Transmembrane</keyword>
<dbReference type="Pfam" id="PF14559">
    <property type="entry name" value="TPR_19"/>
    <property type="match status" value="1"/>
</dbReference>
<accession>A0A518GZ06</accession>
<dbReference type="PROSITE" id="PS50005">
    <property type="entry name" value="TPR"/>
    <property type="match status" value="1"/>
</dbReference>
<dbReference type="Pfam" id="PF13181">
    <property type="entry name" value="TPR_8"/>
    <property type="match status" value="1"/>
</dbReference>
<keyword evidence="2 3" id="KW-0802">TPR repeat</keyword>
<dbReference type="OrthoDB" id="266170at2"/>
<feature type="region of interest" description="Disordered" evidence="4">
    <location>
        <begin position="1"/>
        <end position="26"/>
    </location>
</feature>
<dbReference type="InterPro" id="IPR011717">
    <property type="entry name" value="TPR-4"/>
</dbReference>
<keyword evidence="5" id="KW-1133">Transmembrane helix</keyword>
<evidence type="ECO:0000256" key="3">
    <source>
        <dbReference type="PROSITE-ProRule" id="PRU00339"/>
    </source>
</evidence>
<dbReference type="PANTHER" id="PTHR45586">
    <property type="entry name" value="TPR REPEAT-CONTAINING PROTEIN PA4667"/>
    <property type="match status" value="1"/>
</dbReference>
<evidence type="ECO:0000313" key="6">
    <source>
        <dbReference type="EMBL" id="QDV33844.1"/>
    </source>
</evidence>
<dbReference type="Proteomes" id="UP000317835">
    <property type="component" value="Chromosome"/>
</dbReference>
<keyword evidence="7" id="KW-1185">Reference proteome</keyword>
<evidence type="ECO:0000256" key="2">
    <source>
        <dbReference type="ARBA" id="ARBA00022803"/>
    </source>
</evidence>
<dbReference type="Pfam" id="PF13432">
    <property type="entry name" value="TPR_16"/>
    <property type="match status" value="1"/>
</dbReference>
<dbReference type="EMBL" id="CP036426">
    <property type="protein sequence ID" value="QDV33844.1"/>
    <property type="molecule type" value="Genomic_DNA"/>
</dbReference>
<feature type="repeat" description="TPR" evidence="3">
    <location>
        <begin position="127"/>
        <end position="160"/>
    </location>
</feature>
<dbReference type="RefSeq" id="WP_145268282.1">
    <property type="nucleotide sequence ID" value="NZ_CP036426.1"/>
</dbReference>